<proteinExistence type="predicted"/>
<keyword evidence="3 9" id="KW-0597">Phosphoprotein</keyword>
<dbReference type="RefSeq" id="WP_419152777.1">
    <property type="nucleotide sequence ID" value="NZ_JAUSTR010000026.1"/>
</dbReference>
<dbReference type="PIRSF" id="PIRSF006171">
    <property type="entry name" value="RR_citrat_malat"/>
    <property type="match status" value="1"/>
</dbReference>
<organism evidence="11 12">
    <name type="scientific">Aeribacillus alveayuensis</name>
    <dbReference type="NCBI Taxonomy" id="279215"/>
    <lineage>
        <taxon>Bacteria</taxon>
        <taxon>Bacillati</taxon>
        <taxon>Bacillota</taxon>
        <taxon>Bacilli</taxon>
        <taxon>Bacillales</taxon>
        <taxon>Bacillaceae</taxon>
        <taxon>Aeribacillus</taxon>
    </lineage>
</organism>
<evidence type="ECO:0000256" key="7">
    <source>
        <dbReference type="ARBA" id="ARBA00023159"/>
    </source>
</evidence>
<gene>
    <name evidence="11" type="ORF">J2S06_002963</name>
</gene>
<keyword evidence="4" id="KW-0902">Two-component regulatory system</keyword>
<dbReference type="InterPro" id="IPR048714">
    <property type="entry name" value="DpiA-like_HTH"/>
</dbReference>
<dbReference type="Pfam" id="PF00072">
    <property type="entry name" value="Response_reg"/>
    <property type="match status" value="1"/>
</dbReference>
<dbReference type="Pfam" id="PF20714">
    <property type="entry name" value="HTH_64"/>
    <property type="match status" value="1"/>
</dbReference>
<reference evidence="11 12" key="1">
    <citation type="submission" date="2023-07" db="EMBL/GenBank/DDBJ databases">
        <title>Genomic Encyclopedia of Type Strains, Phase IV (KMG-IV): sequencing the most valuable type-strain genomes for metagenomic binning, comparative biology and taxonomic classification.</title>
        <authorList>
            <person name="Goeker M."/>
        </authorList>
    </citation>
    <scope>NUCLEOTIDE SEQUENCE [LARGE SCALE GENOMIC DNA]</scope>
    <source>
        <strain evidence="11 12">DSM 19092</strain>
    </source>
</reference>
<comment type="subcellular location">
    <subcellularLocation>
        <location evidence="1">Cytoplasm</location>
    </subcellularLocation>
</comment>
<dbReference type="Gene3D" id="3.40.50.2300">
    <property type="match status" value="1"/>
</dbReference>
<dbReference type="PROSITE" id="PS50110">
    <property type="entry name" value="RESPONSE_REGULATORY"/>
    <property type="match status" value="1"/>
</dbReference>
<dbReference type="SUPFAM" id="SSF52172">
    <property type="entry name" value="CheY-like"/>
    <property type="match status" value="1"/>
</dbReference>
<comment type="caution">
    <text evidence="11">The sequence shown here is derived from an EMBL/GenBank/DDBJ whole genome shotgun (WGS) entry which is preliminary data.</text>
</comment>
<evidence type="ECO:0000256" key="5">
    <source>
        <dbReference type="ARBA" id="ARBA00023015"/>
    </source>
</evidence>
<keyword evidence="12" id="KW-1185">Reference proteome</keyword>
<sequence>MSNVQVLIVEDELKNLEINRHFTEKVEGFEVCGIAASIEEAKEVIDILEPDLVLLDIYFPDGDGIDFLWYIRQHYRHIDVILITAAKEIERVQAAIRGGVFDFLIKPIMFKRLEKTLIKYRDYRKKLQTMGKVSQHEVDRLLHRVTENQVTEQLVPKGIDPLTLKKVKKELLRFSDGITAEEFGQYIGISRTTARRYLEYLVSTGEVKADLSYGKVGRPERTYIVLQTMES</sequence>
<evidence type="ECO:0000256" key="2">
    <source>
        <dbReference type="ARBA" id="ARBA00022490"/>
    </source>
</evidence>
<feature type="modified residue" description="4-aspartylphosphate" evidence="9">
    <location>
        <position position="56"/>
    </location>
</feature>
<dbReference type="InterPro" id="IPR051271">
    <property type="entry name" value="2C-system_Tx_regulators"/>
</dbReference>
<keyword evidence="7" id="KW-0010">Activator</keyword>
<keyword evidence="5" id="KW-0805">Transcription regulation</keyword>
<feature type="domain" description="Response regulatory" evidence="10">
    <location>
        <begin position="5"/>
        <end position="121"/>
    </location>
</feature>
<dbReference type="EMBL" id="JAUSTR010000026">
    <property type="protein sequence ID" value="MDQ0163835.1"/>
    <property type="molecule type" value="Genomic_DNA"/>
</dbReference>
<keyword evidence="2" id="KW-0963">Cytoplasm</keyword>
<evidence type="ECO:0000256" key="9">
    <source>
        <dbReference type="PROSITE-ProRule" id="PRU00169"/>
    </source>
</evidence>
<evidence type="ECO:0000256" key="8">
    <source>
        <dbReference type="ARBA" id="ARBA00023163"/>
    </source>
</evidence>
<keyword evidence="8" id="KW-0804">Transcription</keyword>
<dbReference type="PANTHER" id="PTHR45526:SF1">
    <property type="entry name" value="TRANSCRIPTIONAL REGULATORY PROTEIN DCUR-RELATED"/>
    <property type="match status" value="1"/>
</dbReference>
<dbReference type="PANTHER" id="PTHR45526">
    <property type="entry name" value="TRANSCRIPTIONAL REGULATORY PROTEIN DPIA"/>
    <property type="match status" value="1"/>
</dbReference>
<evidence type="ECO:0000256" key="6">
    <source>
        <dbReference type="ARBA" id="ARBA00023125"/>
    </source>
</evidence>
<evidence type="ECO:0000313" key="12">
    <source>
        <dbReference type="Proteomes" id="UP001225646"/>
    </source>
</evidence>
<dbReference type="Proteomes" id="UP001225646">
    <property type="component" value="Unassembled WGS sequence"/>
</dbReference>
<dbReference type="InterPro" id="IPR024187">
    <property type="entry name" value="Sig_transdc_resp-reg_cit/mal"/>
</dbReference>
<evidence type="ECO:0000256" key="4">
    <source>
        <dbReference type="ARBA" id="ARBA00023012"/>
    </source>
</evidence>
<evidence type="ECO:0000313" key="11">
    <source>
        <dbReference type="EMBL" id="MDQ0163835.1"/>
    </source>
</evidence>
<evidence type="ECO:0000259" key="10">
    <source>
        <dbReference type="PROSITE" id="PS50110"/>
    </source>
</evidence>
<name>A0ABT9VSJ1_9BACI</name>
<protein>
    <submittedName>
        <fullName evidence="11">Two-component system CitB family response regulator</fullName>
    </submittedName>
</protein>
<accession>A0ABT9VSJ1</accession>
<evidence type="ECO:0000256" key="3">
    <source>
        <dbReference type="ARBA" id="ARBA00022553"/>
    </source>
</evidence>
<dbReference type="InterPro" id="IPR011006">
    <property type="entry name" value="CheY-like_superfamily"/>
</dbReference>
<evidence type="ECO:0000256" key="1">
    <source>
        <dbReference type="ARBA" id="ARBA00004496"/>
    </source>
</evidence>
<dbReference type="InterPro" id="IPR001789">
    <property type="entry name" value="Sig_transdc_resp-reg_receiver"/>
</dbReference>
<dbReference type="SMART" id="SM00448">
    <property type="entry name" value="REC"/>
    <property type="match status" value="1"/>
</dbReference>
<keyword evidence="6" id="KW-0238">DNA-binding</keyword>